<accession>A0A1F6Y7W1</accession>
<protein>
    <submittedName>
        <fullName evidence="2">Uncharacterized protein</fullName>
    </submittedName>
</protein>
<keyword evidence="1" id="KW-0472">Membrane</keyword>
<organism evidence="2 3">
    <name type="scientific">Candidatus Nomurabacteria bacterium RIFCSPLOWO2_12_FULL_46_14</name>
    <dbReference type="NCBI Taxonomy" id="1801797"/>
    <lineage>
        <taxon>Bacteria</taxon>
        <taxon>Candidatus Nomuraibacteriota</taxon>
    </lineage>
</organism>
<reference evidence="2 3" key="1">
    <citation type="journal article" date="2016" name="Nat. Commun.">
        <title>Thousands of microbial genomes shed light on interconnected biogeochemical processes in an aquifer system.</title>
        <authorList>
            <person name="Anantharaman K."/>
            <person name="Brown C.T."/>
            <person name="Hug L.A."/>
            <person name="Sharon I."/>
            <person name="Castelle C.J."/>
            <person name="Probst A.J."/>
            <person name="Thomas B.C."/>
            <person name="Singh A."/>
            <person name="Wilkins M.J."/>
            <person name="Karaoz U."/>
            <person name="Brodie E.L."/>
            <person name="Williams K.H."/>
            <person name="Hubbard S.S."/>
            <person name="Banfield J.F."/>
        </authorList>
    </citation>
    <scope>NUCLEOTIDE SEQUENCE [LARGE SCALE GENOMIC DNA]</scope>
</reference>
<keyword evidence="1" id="KW-1133">Transmembrane helix</keyword>
<evidence type="ECO:0000313" key="2">
    <source>
        <dbReference type="EMBL" id="OGJ02458.1"/>
    </source>
</evidence>
<evidence type="ECO:0000313" key="3">
    <source>
        <dbReference type="Proteomes" id="UP000176192"/>
    </source>
</evidence>
<dbReference type="AlphaFoldDB" id="A0A1F6Y7W1"/>
<name>A0A1F6Y7W1_9BACT</name>
<proteinExistence type="predicted"/>
<sequence length="181" mass="19983">MINLIPNEDKKHKVQHFYARLLVVTALALGASFLTAALALAPAYIISRAERQDILAILEVETSASLGEESGEGALSEMKDLNAKLELLAKTGKNKYVVSANVFQEIILAKMTDIQITEITYENEAKTGKKVSLRGNAASRERLLLFRRALENNPKFKKVDLPISNFVKGADIQFNLNLIPS</sequence>
<evidence type="ECO:0000256" key="1">
    <source>
        <dbReference type="SAM" id="Phobius"/>
    </source>
</evidence>
<dbReference type="Proteomes" id="UP000176192">
    <property type="component" value="Unassembled WGS sequence"/>
</dbReference>
<dbReference type="EMBL" id="MFVV01000045">
    <property type="protein sequence ID" value="OGJ02458.1"/>
    <property type="molecule type" value="Genomic_DNA"/>
</dbReference>
<feature type="transmembrane region" description="Helical" evidence="1">
    <location>
        <begin position="21"/>
        <end position="45"/>
    </location>
</feature>
<dbReference type="STRING" id="1801797.A3G06_01975"/>
<keyword evidence="1" id="KW-0812">Transmembrane</keyword>
<comment type="caution">
    <text evidence="2">The sequence shown here is derived from an EMBL/GenBank/DDBJ whole genome shotgun (WGS) entry which is preliminary data.</text>
</comment>
<gene>
    <name evidence="2" type="ORF">A3G06_01975</name>
</gene>